<feature type="region of interest" description="Disordered" evidence="6">
    <location>
        <begin position="45"/>
        <end position="77"/>
    </location>
</feature>
<accession>A0A1I0WFJ1</accession>
<dbReference type="InterPro" id="IPR013005">
    <property type="entry name" value="Ribosomal_uL4-like"/>
</dbReference>
<evidence type="ECO:0000256" key="5">
    <source>
        <dbReference type="HAMAP-Rule" id="MF_01328"/>
    </source>
</evidence>
<sequence length="209" mass="23026">MELAVINQKGEDTGRKISLSDEIFAIVPNDHAIYLDVKQYLANQRQGTHKSKERNEIAGSTRKIKKQKGTGSARAGSIKSPLFRGGGRVFGPQPRDYSFKLNKKVKQLARKSALAYKVKENSLSVLESITLDAPKTKSYMALLNGLSLGDKKTLLVLPEENTNVFLASRNLPKAKVVTVNDVNTYQVLNADHLVICEGSISKLETILSK</sequence>
<dbReference type="STRING" id="237018.SAMN04489723_10272"/>
<evidence type="ECO:0000313" key="10">
    <source>
        <dbReference type="Proteomes" id="UP000321935"/>
    </source>
</evidence>
<dbReference type="GO" id="GO:0005840">
    <property type="term" value="C:ribosome"/>
    <property type="evidence" value="ECO:0007669"/>
    <property type="project" value="UniProtKB-KW"/>
</dbReference>
<evidence type="ECO:0000313" key="7">
    <source>
        <dbReference type="EMBL" id="SFA86716.1"/>
    </source>
</evidence>
<dbReference type="SUPFAM" id="SSF52166">
    <property type="entry name" value="Ribosomal protein L4"/>
    <property type="match status" value="1"/>
</dbReference>
<keyword evidence="5" id="KW-0694">RNA-binding</keyword>
<dbReference type="GO" id="GO:0006412">
    <property type="term" value="P:translation"/>
    <property type="evidence" value="ECO:0007669"/>
    <property type="project" value="UniProtKB-UniRule"/>
</dbReference>
<reference evidence="8 10" key="2">
    <citation type="submission" date="2019-08" db="EMBL/GenBank/DDBJ databases">
        <title>Genomes sequence of Algoriphagus aquimarinus ACAM450.</title>
        <authorList>
            <person name="Bowman J.P."/>
        </authorList>
    </citation>
    <scope>NUCLEOTIDE SEQUENCE [LARGE SCALE GENOMIC DNA]</scope>
    <source>
        <strain evidence="8 10">ACAM 450</strain>
    </source>
</reference>
<dbReference type="GO" id="GO:0003735">
    <property type="term" value="F:structural constituent of ribosome"/>
    <property type="evidence" value="ECO:0007669"/>
    <property type="project" value="InterPro"/>
</dbReference>
<comment type="subunit">
    <text evidence="5">Part of the 50S ribosomal subunit.</text>
</comment>
<dbReference type="PANTHER" id="PTHR10746:SF6">
    <property type="entry name" value="LARGE RIBOSOMAL SUBUNIT PROTEIN UL4M"/>
    <property type="match status" value="1"/>
</dbReference>
<dbReference type="InterPro" id="IPR002136">
    <property type="entry name" value="Ribosomal_uL4"/>
</dbReference>
<comment type="function">
    <text evidence="5">Forms part of the polypeptide exit tunnel.</text>
</comment>
<name>A0A1I0WFJ1_9BACT</name>
<dbReference type="PANTHER" id="PTHR10746">
    <property type="entry name" value="50S RIBOSOMAL PROTEIN L4"/>
    <property type="match status" value="1"/>
</dbReference>
<dbReference type="EMBL" id="FOKK01000002">
    <property type="protein sequence ID" value="SFA86716.1"/>
    <property type="molecule type" value="Genomic_DNA"/>
</dbReference>
<comment type="function">
    <text evidence="5">One of the primary rRNA binding proteins, this protein initially binds near the 5'-end of the 23S rRNA. It is important during the early stages of 50S assembly. It makes multiple contacts with different domains of the 23S rRNA in the assembled 50S subunit and ribosome.</text>
</comment>
<dbReference type="InterPro" id="IPR023574">
    <property type="entry name" value="Ribosomal_uL4_dom_sf"/>
</dbReference>
<reference evidence="7 9" key="1">
    <citation type="submission" date="2016-10" db="EMBL/GenBank/DDBJ databases">
        <authorList>
            <person name="de Groot N.N."/>
        </authorList>
    </citation>
    <scope>NUCLEOTIDE SEQUENCE [LARGE SCALE GENOMIC DNA]</scope>
    <source>
        <strain evidence="7 9">DSM 23399</strain>
    </source>
</reference>
<dbReference type="AlphaFoldDB" id="A0A1I0WFJ1"/>
<keyword evidence="9" id="KW-1185">Reference proteome</keyword>
<comment type="similarity">
    <text evidence="1 5">Belongs to the universal ribosomal protein uL4 family.</text>
</comment>
<dbReference type="Proteomes" id="UP000321935">
    <property type="component" value="Unassembled WGS sequence"/>
</dbReference>
<dbReference type="GO" id="GO:1990904">
    <property type="term" value="C:ribonucleoprotein complex"/>
    <property type="evidence" value="ECO:0007669"/>
    <property type="project" value="UniProtKB-KW"/>
</dbReference>
<evidence type="ECO:0000256" key="6">
    <source>
        <dbReference type="SAM" id="MobiDB-lite"/>
    </source>
</evidence>
<evidence type="ECO:0000313" key="8">
    <source>
        <dbReference type="EMBL" id="TXE08889.1"/>
    </source>
</evidence>
<organism evidence="7 9">
    <name type="scientific">Algoriphagus aquimarinus</name>
    <dbReference type="NCBI Taxonomy" id="237018"/>
    <lineage>
        <taxon>Bacteria</taxon>
        <taxon>Pseudomonadati</taxon>
        <taxon>Bacteroidota</taxon>
        <taxon>Cytophagia</taxon>
        <taxon>Cytophagales</taxon>
        <taxon>Cyclobacteriaceae</taxon>
        <taxon>Algoriphagus</taxon>
    </lineage>
</organism>
<evidence type="ECO:0000313" key="9">
    <source>
        <dbReference type="Proteomes" id="UP000198790"/>
    </source>
</evidence>
<keyword evidence="2 5" id="KW-0689">Ribosomal protein</keyword>
<keyword evidence="5" id="KW-0699">rRNA-binding</keyword>
<protein>
    <recommendedName>
        <fullName evidence="4 5">Large ribosomal subunit protein uL4</fullName>
    </recommendedName>
</protein>
<dbReference type="Pfam" id="PF00573">
    <property type="entry name" value="Ribosomal_L4"/>
    <property type="match status" value="1"/>
</dbReference>
<dbReference type="NCBIfam" id="TIGR03953">
    <property type="entry name" value="rplD_bact"/>
    <property type="match status" value="1"/>
</dbReference>
<evidence type="ECO:0000256" key="2">
    <source>
        <dbReference type="ARBA" id="ARBA00022980"/>
    </source>
</evidence>
<dbReference type="Proteomes" id="UP000198790">
    <property type="component" value="Unassembled WGS sequence"/>
</dbReference>
<proteinExistence type="inferred from homology"/>
<dbReference type="Gene3D" id="3.40.1370.10">
    <property type="match status" value="1"/>
</dbReference>
<dbReference type="HAMAP" id="MF_01328_B">
    <property type="entry name" value="Ribosomal_uL4_B"/>
    <property type="match status" value="1"/>
</dbReference>
<dbReference type="GO" id="GO:0019843">
    <property type="term" value="F:rRNA binding"/>
    <property type="evidence" value="ECO:0007669"/>
    <property type="project" value="UniProtKB-UniRule"/>
</dbReference>
<dbReference type="RefSeq" id="WP_092894636.1">
    <property type="nucleotide sequence ID" value="NZ_CAXBKE010000037.1"/>
</dbReference>
<gene>
    <name evidence="5 8" type="primary">rplD</name>
    <name evidence="8" type="ORF">ESV85_13800</name>
    <name evidence="7" type="ORF">SAMN04489723_10272</name>
</gene>
<keyword evidence="3 5" id="KW-0687">Ribonucleoprotein</keyword>
<dbReference type="EMBL" id="VORW01000009">
    <property type="protein sequence ID" value="TXE08889.1"/>
    <property type="molecule type" value="Genomic_DNA"/>
</dbReference>
<evidence type="ECO:0000256" key="3">
    <source>
        <dbReference type="ARBA" id="ARBA00023274"/>
    </source>
</evidence>
<dbReference type="OrthoDB" id="9803201at2"/>
<evidence type="ECO:0000256" key="4">
    <source>
        <dbReference type="ARBA" id="ARBA00035244"/>
    </source>
</evidence>
<evidence type="ECO:0000256" key="1">
    <source>
        <dbReference type="ARBA" id="ARBA00010528"/>
    </source>
</evidence>